<name>A0A1H8VSN2_9PSEU</name>
<organism evidence="3 4">
    <name type="scientific">Amycolatopsis saalfeldensis</name>
    <dbReference type="NCBI Taxonomy" id="394193"/>
    <lineage>
        <taxon>Bacteria</taxon>
        <taxon>Bacillati</taxon>
        <taxon>Actinomycetota</taxon>
        <taxon>Actinomycetes</taxon>
        <taxon>Pseudonocardiales</taxon>
        <taxon>Pseudonocardiaceae</taxon>
        <taxon>Amycolatopsis</taxon>
    </lineage>
</organism>
<dbReference type="PANTHER" id="PTHR43244:SF1">
    <property type="entry name" value="5,10-METHYLENETETRAHYDROMETHANOPTERIN REDUCTASE"/>
    <property type="match status" value="1"/>
</dbReference>
<reference evidence="4" key="1">
    <citation type="submission" date="2016-10" db="EMBL/GenBank/DDBJ databases">
        <authorList>
            <person name="Varghese N."/>
            <person name="Submissions S."/>
        </authorList>
    </citation>
    <scope>NUCLEOTIDE SEQUENCE [LARGE SCALE GENOMIC DNA]</scope>
    <source>
        <strain evidence="4">DSM 44993</strain>
    </source>
</reference>
<sequence length="346" mass="37097">MRIGTGINYSGGFAESVADIVELEKVGLDIAFVPEAYSFDAVSQLGYLAAKTERVELASGIFQIYTRTPSLTAMTAAGLDFVSGGRFTLGLGASGPQVIEGFHGVKYDAPLGRTREIIEICRQVWRRERVVHDGKHYQIPLPADQGTGLGKPLKLINHPVRERIPILLASLGPKNVALTAELAEGWEPIFFHPEKAAGVWGASLAEGKAKRDPALGELDVYAAPALAIGEDVDHLLDQVRPLLALYIGGMGARGRNFYNDLTVRYGYEAEAKLIQDLYLDGKKDEAAAAVPVELLRAISLVGPAGYVKERLAAFAEAGVTTLNVSPLLPGREARVAAVAKLKELIG</sequence>
<feature type="domain" description="Luciferase-like" evidence="2">
    <location>
        <begin position="4"/>
        <end position="320"/>
    </location>
</feature>
<keyword evidence="4" id="KW-1185">Reference proteome</keyword>
<evidence type="ECO:0000256" key="1">
    <source>
        <dbReference type="ARBA" id="ARBA00023002"/>
    </source>
</evidence>
<protein>
    <submittedName>
        <fullName evidence="3">Probable F420-dependent oxidoreductase, Rv3520c family</fullName>
    </submittedName>
</protein>
<gene>
    <name evidence="3" type="ORF">SAMN04489732_104265</name>
</gene>
<dbReference type="InterPro" id="IPR019951">
    <property type="entry name" value="F420_OxRdatse_Rv3520c_pred"/>
</dbReference>
<dbReference type="RefSeq" id="WP_091616840.1">
    <property type="nucleotide sequence ID" value="NZ_FOEF01000004.1"/>
</dbReference>
<dbReference type="InterPro" id="IPR036661">
    <property type="entry name" value="Luciferase-like_sf"/>
</dbReference>
<evidence type="ECO:0000313" key="3">
    <source>
        <dbReference type="EMBL" id="SEP18429.1"/>
    </source>
</evidence>
<dbReference type="GO" id="GO:0016705">
    <property type="term" value="F:oxidoreductase activity, acting on paired donors, with incorporation or reduction of molecular oxygen"/>
    <property type="evidence" value="ECO:0007669"/>
    <property type="project" value="InterPro"/>
</dbReference>
<dbReference type="PANTHER" id="PTHR43244">
    <property type="match status" value="1"/>
</dbReference>
<dbReference type="InterPro" id="IPR050564">
    <property type="entry name" value="F420-G6PD/mer"/>
</dbReference>
<dbReference type="EMBL" id="FOEF01000004">
    <property type="protein sequence ID" value="SEP18429.1"/>
    <property type="molecule type" value="Genomic_DNA"/>
</dbReference>
<dbReference type="Pfam" id="PF00296">
    <property type="entry name" value="Bac_luciferase"/>
    <property type="match status" value="1"/>
</dbReference>
<dbReference type="Proteomes" id="UP000198582">
    <property type="component" value="Unassembled WGS sequence"/>
</dbReference>
<keyword evidence="1" id="KW-0560">Oxidoreductase</keyword>
<dbReference type="CDD" id="cd01097">
    <property type="entry name" value="Tetrahydromethanopterin_reductase"/>
    <property type="match status" value="1"/>
</dbReference>
<evidence type="ECO:0000259" key="2">
    <source>
        <dbReference type="Pfam" id="PF00296"/>
    </source>
</evidence>
<proteinExistence type="predicted"/>
<dbReference type="AlphaFoldDB" id="A0A1H8VSN2"/>
<dbReference type="OrthoDB" id="3457164at2"/>
<dbReference type="NCBIfam" id="TIGR03559">
    <property type="entry name" value="F420_Rv3520c"/>
    <property type="match status" value="1"/>
</dbReference>
<dbReference type="InterPro" id="IPR011251">
    <property type="entry name" value="Luciferase-like_dom"/>
</dbReference>
<evidence type="ECO:0000313" key="4">
    <source>
        <dbReference type="Proteomes" id="UP000198582"/>
    </source>
</evidence>
<dbReference type="SUPFAM" id="SSF51679">
    <property type="entry name" value="Bacterial luciferase-like"/>
    <property type="match status" value="1"/>
</dbReference>
<dbReference type="STRING" id="394193.SAMN04489732_104265"/>
<accession>A0A1H8VSN2</accession>
<dbReference type="Gene3D" id="3.20.20.30">
    <property type="entry name" value="Luciferase-like domain"/>
    <property type="match status" value="1"/>
</dbReference>